<name>A0ABT9MTS5_9ACTN</name>
<gene>
    <name evidence="2" type="ORF">J2S43_003349</name>
</gene>
<organism evidence="2 3">
    <name type="scientific">Catenuloplanes nepalensis</name>
    <dbReference type="NCBI Taxonomy" id="587533"/>
    <lineage>
        <taxon>Bacteria</taxon>
        <taxon>Bacillati</taxon>
        <taxon>Actinomycetota</taxon>
        <taxon>Actinomycetes</taxon>
        <taxon>Micromonosporales</taxon>
        <taxon>Micromonosporaceae</taxon>
        <taxon>Catenuloplanes</taxon>
    </lineage>
</organism>
<dbReference type="PROSITE" id="PS50851">
    <property type="entry name" value="CHEW"/>
    <property type="match status" value="1"/>
</dbReference>
<reference evidence="2 3" key="1">
    <citation type="submission" date="2023-07" db="EMBL/GenBank/DDBJ databases">
        <title>Sequencing the genomes of 1000 actinobacteria strains.</title>
        <authorList>
            <person name="Klenk H.-P."/>
        </authorList>
    </citation>
    <scope>NUCLEOTIDE SEQUENCE [LARGE SCALE GENOMIC DNA]</scope>
    <source>
        <strain evidence="2 3">DSM 44710</strain>
    </source>
</reference>
<evidence type="ECO:0000313" key="3">
    <source>
        <dbReference type="Proteomes" id="UP001240984"/>
    </source>
</evidence>
<dbReference type="Pfam" id="PF01584">
    <property type="entry name" value="CheW"/>
    <property type="match status" value="1"/>
</dbReference>
<dbReference type="InterPro" id="IPR002545">
    <property type="entry name" value="CheW-lke_dom"/>
</dbReference>
<dbReference type="EMBL" id="JAUSRA010000001">
    <property type="protein sequence ID" value="MDP9794837.1"/>
    <property type="molecule type" value="Genomic_DNA"/>
</dbReference>
<sequence length="134" mass="13840">MYGLSLIFRAGTVLCALPLGDIVELMRPLPIQSLAGSAHYVRGVSVVRGVAVPVLDLGRLLGDFDTAPERFITTKSGGVLAIGPVLGVRDVNPEPGREAPSMGGVVAAVGVLDAEPLMFLDPDGVTRMVAAYAA</sequence>
<protein>
    <submittedName>
        <fullName evidence="2">Purine-binding chemotaxis protein CheW</fullName>
    </submittedName>
</protein>
<proteinExistence type="predicted"/>
<dbReference type="SMART" id="SM00260">
    <property type="entry name" value="CheW"/>
    <property type="match status" value="1"/>
</dbReference>
<keyword evidence="3" id="KW-1185">Reference proteome</keyword>
<dbReference type="Proteomes" id="UP001240984">
    <property type="component" value="Unassembled WGS sequence"/>
</dbReference>
<dbReference type="Gene3D" id="2.40.50.180">
    <property type="entry name" value="CheA-289, Domain 4"/>
    <property type="match status" value="1"/>
</dbReference>
<comment type="caution">
    <text evidence="2">The sequence shown here is derived from an EMBL/GenBank/DDBJ whole genome shotgun (WGS) entry which is preliminary data.</text>
</comment>
<dbReference type="SUPFAM" id="SSF50341">
    <property type="entry name" value="CheW-like"/>
    <property type="match status" value="1"/>
</dbReference>
<dbReference type="Gene3D" id="2.30.30.40">
    <property type="entry name" value="SH3 Domains"/>
    <property type="match status" value="1"/>
</dbReference>
<dbReference type="InterPro" id="IPR036061">
    <property type="entry name" value="CheW-like_dom_sf"/>
</dbReference>
<dbReference type="RefSeq" id="WP_306830149.1">
    <property type="nucleotide sequence ID" value="NZ_JAUSRA010000001.1"/>
</dbReference>
<evidence type="ECO:0000259" key="1">
    <source>
        <dbReference type="PROSITE" id="PS50851"/>
    </source>
</evidence>
<feature type="domain" description="CheW-like" evidence="1">
    <location>
        <begin position="2"/>
        <end position="134"/>
    </location>
</feature>
<accession>A0ABT9MTS5</accession>
<evidence type="ECO:0000313" key="2">
    <source>
        <dbReference type="EMBL" id="MDP9794837.1"/>
    </source>
</evidence>